<dbReference type="Pfam" id="PF12000">
    <property type="entry name" value="Glyco_trans_4_3"/>
    <property type="match status" value="1"/>
</dbReference>
<protein>
    <submittedName>
        <fullName evidence="4">Glycosyltransferase involved in cell wall bisynthesis</fullName>
    </submittedName>
</protein>
<dbReference type="InterPro" id="IPR022623">
    <property type="entry name" value="Glyco_trans_4"/>
</dbReference>
<dbReference type="EMBL" id="FWXY01000009">
    <property type="protein sequence ID" value="SMC76534.1"/>
    <property type="molecule type" value="Genomic_DNA"/>
</dbReference>
<reference evidence="4 5" key="1">
    <citation type="submission" date="2017-04" db="EMBL/GenBank/DDBJ databases">
        <authorList>
            <person name="Afonso C.L."/>
            <person name="Miller P.J."/>
            <person name="Scott M.A."/>
            <person name="Spackman E."/>
            <person name="Goraichik I."/>
            <person name="Dimitrov K.M."/>
            <person name="Suarez D.L."/>
            <person name="Swayne D.E."/>
        </authorList>
    </citation>
    <scope>NUCLEOTIDE SEQUENCE [LARGE SCALE GENOMIC DNA]</scope>
    <source>
        <strain evidence="4 5">DSM 3385</strain>
    </source>
</reference>
<evidence type="ECO:0000313" key="5">
    <source>
        <dbReference type="Proteomes" id="UP000192418"/>
    </source>
</evidence>
<dbReference type="PANTHER" id="PTHR46401:SF2">
    <property type="entry name" value="GLYCOSYLTRANSFERASE WBBK-RELATED"/>
    <property type="match status" value="1"/>
</dbReference>
<dbReference type="CDD" id="cd03818">
    <property type="entry name" value="GT4_ExpC-like"/>
    <property type="match status" value="1"/>
</dbReference>
<dbReference type="Proteomes" id="UP000192418">
    <property type="component" value="Unassembled WGS sequence"/>
</dbReference>
<dbReference type="Gene3D" id="3.40.50.2000">
    <property type="entry name" value="Glycogen Phosphorylase B"/>
    <property type="match status" value="2"/>
</dbReference>
<dbReference type="STRING" id="1121400.SAMN02746065_109145"/>
<gene>
    <name evidence="4" type="ORF">SAMN02746065_109145</name>
</gene>
<sequence>MKILFIHQNFPGQYRHLAKAVATNPQNQVVAIGEQRPNAIKIPNIKQMWYKKPREAGDKTHPYIRGFEANIRRGQTIISVLQALSQKGFIPDVICAHSGWGETLFLKDYFPHVPIIGYFEFYYHGKGADVGFDPEYPSSLDGLARVRTKNATNLLSLEACDHGIAPTLWQKQQFPEIFHNKIKVIHEGINTDIVKENPHIRLHLKTAGVTLTKSDEVITFVNRNLEPYRGFHTFVRALPKILDSRPNAHVLIIGGDKVSYGKQLPQGMTYRQKYLNEVQFDPSRVHFMGQVPYNQFISVLQVSAVHVYLTYPFVLSWSMLEAMACRCCLVASATPPVMEVIEDKVNGLLVDFFDSKALVKKINEVLDHPRRFDQIRARARQTIMEKYDLQRICLPAQLKYLYKVHEDAKYLLT</sequence>
<dbReference type="InterPro" id="IPR001296">
    <property type="entry name" value="Glyco_trans_1"/>
</dbReference>
<evidence type="ECO:0000259" key="2">
    <source>
        <dbReference type="Pfam" id="PF00534"/>
    </source>
</evidence>
<evidence type="ECO:0000313" key="4">
    <source>
        <dbReference type="EMBL" id="SMC76534.1"/>
    </source>
</evidence>
<dbReference type="OrthoDB" id="5416057at2"/>
<name>A0A1W2BUX2_9BACT</name>
<dbReference type="Pfam" id="PF00534">
    <property type="entry name" value="Glycos_transf_1"/>
    <property type="match status" value="1"/>
</dbReference>
<feature type="domain" description="Glycosyl transferase family 4" evidence="3">
    <location>
        <begin position="26"/>
        <end position="193"/>
    </location>
</feature>
<feature type="domain" description="Glycosyl transferase family 1" evidence="2">
    <location>
        <begin position="213"/>
        <end position="381"/>
    </location>
</feature>
<dbReference type="AlphaFoldDB" id="A0A1W2BUX2"/>
<evidence type="ECO:0000256" key="1">
    <source>
        <dbReference type="ARBA" id="ARBA00022679"/>
    </source>
</evidence>
<keyword evidence="1 4" id="KW-0808">Transferase</keyword>
<dbReference type="SUPFAM" id="SSF53756">
    <property type="entry name" value="UDP-Glycosyltransferase/glycogen phosphorylase"/>
    <property type="match status" value="1"/>
</dbReference>
<proteinExistence type="predicted"/>
<dbReference type="PANTHER" id="PTHR46401">
    <property type="entry name" value="GLYCOSYLTRANSFERASE WBBK-RELATED"/>
    <property type="match status" value="1"/>
</dbReference>
<dbReference type="GO" id="GO:0009103">
    <property type="term" value="P:lipopolysaccharide biosynthetic process"/>
    <property type="evidence" value="ECO:0007669"/>
    <property type="project" value="TreeGrafter"/>
</dbReference>
<keyword evidence="5" id="KW-1185">Reference proteome</keyword>
<accession>A0A1W2BUX2</accession>
<organism evidence="4 5">
    <name type="scientific">Desulfocicer vacuolatum DSM 3385</name>
    <dbReference type="NCBI Taxonomy" id="1121400"/>
    <lineage>
        <taxon>Bacteria</taxon>
        <taxon>Pseudomonadati</taxon>
        <taxon>Thermodesulfobacteriota</taxon>
        <taxon>Desulfobacteria</taxon>
        <taxon>Desulfobacterales</taxon>
        <taxon>Desulfobacteraceae</taxon>
        <taxon>Desulfocicer</taxon>
    </lineage>
</organism>
<dbReference type="GO" id="GO:0016757">
    <property type="term" value="F:glycosyltransferase activity"/>
    <property type="evidence" value="ECO:0007669"/>
    <property type="project" value="InterPro"/>
</dbReference>
<evidence type="ECO:0000259" key="3">
    <source>
        <dbReference type="Pfam" id="PF12000"/>
    </source>
</evidence>